<feature type="domain" description="HTH La-type RNA-binding" evidence="5">
    <location>
        <begin position="97"/>
        <end position="186"/>
    </location>
</feature>
<keyword evidence="6" id="KW-1185">Reference proteome</keyword>
<dbReference type="PANTHER" id="PTHR22792:SF131">
    <property type="entry name" value="LA-RELATED PROTEIN LARP4B"/>
    <property type="match status" value="1"/>
</dbReference>
<feature type="region of interest" description="Disordered" evidence="4">
    <location>
        <begin position="647"/>
        <end position="675"/>
    </location>
</feature>
<dbReference type="Gene3D" id="1.10.10.10">
    <property type="entry name" value="Winged helix-like DNA-binding domain superfamily/Winged helix DNA-binding domain"/>
    <property type="match status" value="1"/>
</dbReference>
<feature type="region of interest" description="Disordered" evidence="4">
    <location>
        <begin position="402"/>
        <end position="421"/>
    </location>
</feature>
<dbReference type="SUPFAM" id="SSF46785">
    <property type="entry name" value="Winged helix' DNA-binding domain"/>
    <property type="match status" value="1"/>
</dbReference>
<dbReference type="GO" id="GO:0003730">
    <property type="term" value="F:mRNA 3'-UTR binding"/>
    <property type="evidence" value="ECO:0007669"/>
    <property type="project" value="TreeGrafter"/>
</dbReference>
<keyword evidence="2 3" id="KW-0694">RNA-binding</keyword>
<dbReference type="CDD" id="cd12430">
    <property type="entry name" value="RRM_LARP4_5_like"/>
    <property type="match status" value="1"/>
</dbReference>
<dbReference type="PANTHER" id="PTHR22792">
    <property type="entry name" value="LUPUS LA PROTEIN-RELATED"/>
    <property type="match status" value="1"/>
</dbReference>
<reference evidence="7" key="1">
    <citation type="submission" date="2022-11" db="UniProtKB">
        <authorList>
            <consortium name="WormBaseParasite"/>
        </authorList>
    </citation>
    <scope>IDENTIFICATION</scope>
</reference>
<evidence type="ECO:0000259" key="5">
    <source>
        <dbReference type="PROSITE" id="PS50961"/>
    </source>
</evidence>
<evidence type="ECO:0000256" key="1">
    <source>
        <dbReference type="ARBA" id="ARBA00022553"/>
    </source>
</evidence>
<dbReference type="Pfam" id="PF05383">
    <property type="entry name" value="La"/>
    <property type="match status" value="1"/>
</dbReference>
<name>A0A915N5Q7_MELJA</name>
<dbReference type="Proteomes" id="UP000887561">
    <property type="component" value="Unplaced"/>
</dbReference>
<keyword evidence="1" id="KW-0597">Phosphoprotein</keyword>
<sequence>MYLFISVNDLDGAIKEVQQSEENEEKIPETLSAPGQHHYQSNNNCNSSNASPFLPMLPWWFTAECRHQLLSVPGPEQFIRSNTPEQRPPSSICGAIPMNEEQLRARLTKQLEFYFSRENLINDRYLRCQMDADQYVPIKIVANFPKVAQLSTDFDLIVNVLKSSSQVQVDESGTKVRPMSKRCTIILREIPQNADENEVKSMFQSEDGQCPPYLSLAYGLNDSWYVTFQTEEETQQAFFHLQTLGKTFNGKPVFARIKNGGAPIGADHRHSPDVHQQLLRFSENGLHGQLIIHDLDIERSTTPNSQQHLRPCERGGGGGDTTFCNLVFTEVEKSTEVKDNKATFRPNIPPPTSSVLPPLQPTTTGIGTLLNGLPQPTSYFTQPILRNATSIEQQMPKSLLNSYGLRHSEGPPPQQQSSLSSTCNIQQLCPLSEATISLNWRQHEAANTNKPTKQQQKLSATIVPPFRGAQNTNLYKPRTWSTSNSDWLNKQQKLGNNEGGQWQGVGRNAGIKRQQQQRWIDTEGIGIKGGSTSSKTVMRRSGSEYNGRPPFASSNRSTRPTSIRFPEGNNMSAEKEFGVVVDQHNFSNLKGLNKIDEQKARNLPADGVPKILGSAFSSHPVGLKGPEPYDTYNFEEHVEEFPALSLSQTNSRKASECHSEQPSPSSPKLLLDQQQQQASLFSIKQPFSVVVAGGGNGGRPRRATIGTSTATCTTICGDSRKMNNNENICPS</sequence>
<evidence type="ECO:0000256" key="2">
    <source>
        <dbReference type="ARBA" id="ARBA00022884"/>
    </source>
</evidence>
<dbReference type="InterPro" id="IPR036388">
    <property type="entry name" value="WH-like_DNA-bd_sf"/>
</dbReference>
<dbReference type="GO" id="GO:0010494">
    <property type="term" value="C:cytoplasmic stress granule"/>
    <property type="evidence" value="ECO:0007669"/>
    <property type="project" value="TreeGrafter"/>
</dbReference>
<evidence type="ECO:0000313" key="6">
    <source>
        <dbReference type="Proteomes" id="UP000887561"/>
    </source>
</evidence>
<feature type="region of interest" description="Disordered" evidence="4">
    <location>
        <begin position="341"/>
        <end position="360"/>
    </location>
</feature>
<dbReference type="InterPro" id="IPR058699">
    <property type="entry name" value="RRM_LARP4/4B"/>
</dbReference>
<dbReference type="GO" id="GO:0045727">
    <property type="term" value="P:positive regulation of translation"/>
    <property type="evidence" value="ECO:0007669"/>
    <property type="project" value="TreeGrafter"/>
</dbReference>
<dbReference type="GO" id="GO:0005829">
    <property type="term" value="C:cytosol"/>
    <property type="evidence" value="ECO:0007669"/>
    <property type="project" value="TreeGrafter"/>
</dbReference>
<proteinExistence type="predicted"/>
<dbReference type="SMART" id="SM00715">
    <property type="entry name" value="LA"/>
    <property type="match status" value="1"/>
</dbReference>
<feature type="compositionally biased region" description="Polar residues" evidence="4">
    <location>
        <begin position="552"/>
        <end position="561"/>
    </location>
</feature>
<accession>A0A915N5Q7</accession>
<evidence type="ECO:0000313" key="7">
    <source>
        <dbReference type="WBParaSite" id="scaffold8564_cov250.g13177"/>
    </source>
</evidence>
<dbReference type="SUPFAM" id="SSF54928">
    <property type="entry name" value="RNA-binding domain, RBD"/>
    <property type="match status" value="1"/>
</dbReference>
<protein>
    <submittedName>
        <fullName evidence="7">HTH La-type RNA-binding domain-containing protein</fullName>
    </submittedName>
</protein>
<evidence type="ECO:0000256" key="3">
    <source>
        <dbReference type="PROSITE-ProRule" id="PRU00332"/>
    </source>
</evidence>
<evidence type="ECO:0000256" key="4">
    <source>
        <dbReference type="SAM" id="MobiDB-lite"/>
    </source>
</evidence>
<dbReference type="InterPro" id="IPR006630">
    <property type="entry name" value="La_HTH"/>
</dbReference>
<dbReference type="AlphaFoldDB" id="A0A915N5Q7"/>
<feature type="region of interest" description="Disordered" evidence="4">
    <location>
        <begin position="525"/>
        <end position="569"/>
    </location>
</feature>
<dbReference type="Pfam" id="PF26088">
    <property type="entry name" value="RRM_LARP4"/>
    <property type="match status" value="1"/>
</dbReference>
<feature type="compositionally biased region" description="Low complexity" evidence="4">
    <location>
        <begin position="660"/>
        <end position="675"/>
    </location>
</feature>
<dbReference type="PROSITE" id="PS50961">
    <property type="entry name" value="HTH_LA"/>
    <property type="match status" value="1"/>
</dbReference>
<organism evidence="6 7">
    <name type="scientific">Meloidogyne javanica</name>
    <name type="common">Root-knot nematode worm</name>
    <dbReference type="NCBI Taxonomy" id="6303"/>
    <lineage>
        <taxon>Eukaryota</taxon>
        <taxon>Metazoa</taxon>
        <taxon>Ecdysozoa</taxon>
        <taxon>Nematoda</taxon>
        <taxon>Chromadorea</taxon>
        <taxon>Rhabditida</taxon>
        <taxon>Tylenchina</taxon>
        <taxon>Tylenchomorpha</taxon>
        <taxon>Tylenchoidea</taxon>
        <taxon>Meloidogynidae</taxon>
        <taxon>Meloidogyninae</taxon>
        <taxon>Meloidogyne</taxon>
        <taxon>Meloidogyne incognita group</taxon>
    </lineage>
</organism>
<dbReference type="WBParaSite" id="scaffold8564_cov250.g13177">
    <property type="protein sequence ID" value="scaffold8564_cov250.g13177"/>
    <property type="gene ID" value="scaffold8564_cov250.g13177"/>
</dbReference>
<dbReference type="InterPro" id="IPR035979">
    <property type="entry name" value="RBD_domain_sf"/>
</dbReference>
<dbReference type="InterPro" id="IPR036390">
    <property type="entry name" value="WH_DNA-bd_sf"/>
</dbReference>
<dbReference type="InterPro" id="IPR045180">
    <property type="entry name" value="La_dom_prot"/>
</dbReference>